<dbReference type="STRING" id="633440.SAMN05421869_1338"/>
<organism evidence="3 4">
    <name type="scientific">Nonomuraea jiangxiensis</name>
    <dbReference type="NCBI Taxonomy" id="633440"/>
    <lineage>
        <taxon>Bacteria</taxon>
        <taxon>Bacillati</taxon>
        <taxon>Actinomycetota</taxon>
        <taxon>Actinomycetes</taxon>
        <taxon>Streptosporangiales</taxon>
        <taxon>Streptosporangiaceae</taxon>
        <taxon>Nonomuraea</taxon>
    </lineage>
</organism>
<keyword evidence="4" id="KW-1185">Reference proteome</keyword>
<dbReference type="Proteomes" id="UP000199202">
    <property type="component" value="Unassembled WGS sequence"/>
</dbReference>
<evidence type="ECO:0000256" key="1">
    <source>
        <dbReference type="SAM" id="MobiDB-lite"/>
    </source>
</evidence>
<dbReference type="OrthoDB" id="3607295at2"/>
<evidence type="ECO:0000313" key="3">
    <source>
        <dbReference type="EMBL" id="SDL92788.1"/>
    </source>
</evidence>
<proteinExistence type="predicted"/>
<dbReference type="RefSeq" id="WP_090945801.1">
    <property type="nucleotide sequence ID" value="NZ_FNDJ01000033.1"/>
</dbReference>
<sequence length="378" mass="40731">MTAAQTDTGGHWIGAHLFHFGDLDPLITDVVDPVTRELAADGTAGRSFFLRYWEGGQHVRLRLEVPDPARAPRVRDLVRERAAAHFATHPSPSVDAAAYRAFASAMAAGERRTSYDDRLHPAGSVAFLGYRPEYEAYGDAACVAAAERHFAVSSRLALDVLRARTEMGRRAAIGLAALTAAAAVCEPDLPTAAHRLAAAARDAQETRNGKVNKGHDAQEARNGAASTDDRTRHDAPKGENSAASKDDLPRHVTRKAENSAASEDDWRRREGAVLAQTRRLWDAPDSGGDLLAAWAASLRALRDDLDLLHAAGRCAPLDSGSPHASLALVAPPERRTVSLILMRCVHLFHNRLGLRAGTERHVSYLAARGIAGLADSRR</sequence>
<dbReference type="AlphaFoldDB" id="A0A1G9P1W2"/>
<dbReference type="EMBL" id="FNDJ01000033">
    <property type="protein sequence ID" value="SDL92788.1"/>
    <property type="molecule type" value="Genomic_DNA"/>
</dbReference>
<feature type="compositionally biased region" description="Basic and acidic residues" evidence="1">
    <location>
        <begin position="227"/>
        <end position="237"/>
    </location>
</feature>
<evidence type="ECO:0000259" key="2">
    <source>
        <dbReference type="Pfam" id="PF14028"/>
    </source>
</evidence>
<accession>A0A1G9P1W2</accession>
<dbReference type="Pfam" id="PF14028">
    <property type="entry name" value="Lant_dehydr_C"/>
    <property type="match status" value="1"/>
</dbReference>
<gene>
    <name evidence="3" type="ORF">SAMN05421869_1338</name>
</gene>
<name>A0A1G9P1W2_9ACTN</name>
<protein>
    <submittedName>
        <fullName evidence="3">Lantibiotic biosynthesis dehydratase C-term</fullName>
    </submittedName>
</protein>
<feature type="region of interest" description="Disordered" evidence="1">
    <location>
        <begin position="197"/>
        <end position="266"/>
    </location>
</feature>
<feature type="domain" description="Thiopeptide-type bacteriocin biosynthesis" evidence="2">
    <location>
        <begin position="12"/>
        <end position="368"/>
    </location>
</feature>
<feature type="compositionally biased region" description="Basic and acidic residues" evidence="1">
    <location>
        <begin position="244"/>
        <end position="257"/>
    </location>
</feature>
<reference evidence="3 4" key="1">
    <citation type="submission" date="2016-10" db="EMBL/GenBank/DDBJ databases">
        <authorList>
            <person name="de Groot N.N."/>
        </authorList>
    </citation>
    <scope>NUCLEOTIDE SEQUENCE [LARGE SCALE GENOMIC DNA]</scope>
    <source>
        <strain evidence="3 4">CGMCC 4.6533</strain>
    </source>
</reference>
<feature type="compositionally biased region" description="Basic and acidic residues" evidence="1">
    <location>
        <begin position="202"/>
        <end position="219"/>
    </location>
</feature>
<dbReference type="InterPro" id="IPR023809">
    <property type="entry name" value="Thiopep_bacteriocin_synth_dom"/>
</dbReference>
<evidence type="ECO:0000313" key="4">
    <source>
        <dbReference type="Proteomes" id="UP000199202"/>
    </source>
</evidence>